<sequence length="318" mass="36685">MPPKKKQNVNRTGIYYLADEHRKLYPAYSRMSIHDLIIHLLPHWRSMTLVERKPYEDLAKQHKRARMLNNENVITPVIPSSEEASFIEKNSNENKFLDSFFSNDLTDVFKRNLYFVTFQIFCRADDEDGGDYYPAEISIMKYSFCESVKQEYFTIMKPEKFPIGYTGTAIDLSRETHQIPPFNFIGANGDYSRIWQETNQSKPIKLGAVGSNVFVQSSSTDQQISNVATNNKLSIWSKLRVGPPIELDCRWPISSLHKNITNDEDQFIMPGRGIKKTVRYASTINSNDSDRYVFVNSIGRGRRSNLIYPAPSLSHVMQ</sequence>
<evidence type="ECO:0000256" key="3">
    <source>
        <dbReference type="ARBA" id="ARBA00007057"/>
    </source>
</evidence>
<dbReference type="InterPro" id="IPR039259">
    <property type="entry name" value="Protein_maelstrom"/>
</dbReference>
<dbReference type="GO" id="GO:0045892">
    <property type="term" value="P:negative regulation of DNA-templated transcription"/>
    <property type="evidence" value="ECO:0007669"/>
    <property type="project" value="TreeGrafter"/>
</dbReference>
<feature type="domain" description="Maelstrom" evidence="11">
    <location>
        <begin position="131"/>
        <end position="199"/>
    </location>
</feature>
<keyword evidence="5" id="KW-0963">Cytoplasm</keyword>
<dbReference type="GO" id="GO:0007283">
    <property type="term" value="P:spermatogenesis"/>
    <property type="evidence" value="ECO:0007669"/>
    <property type="project" value="TreeGrafter"/>
</dbReference>
<dbReference type="SUPFAM" id="SSF47095">
    <property type="entry name" value="HMG-box"/>
    <property type="match status" value="1"/>
</dbReference>
<evidence type="ECO:0000256" key="9">
    <source>
        <dbReference type="ARBA" id="ARBA00023242"/>
    </source>
</evidence>
<keyword evidence="8" id="KW-0943">RNA-mediated gene silencing</keyword>
<dbReference type="GO" id="GO:0030154">
    <property type="term" value="P:cell differentiation"/>
    <property type="evidence" value="ECO:0007669"/>
    <property type="project" value="UniProtKB-KW"/>
</dbReference>
<evidence type="ECO:0000256" key="8">
    <source>
        <dbReference type="ARBA" id="ARBA00023158"/>
    </source>
</evidence>
<evidence type="ECO:0000256" key="7">
    <source>
        <dbReference type="ARBA" id="ARBA00023125"/>
    </source>
</evidence>
<dbReference type="AlphaFoldDB" id="A0A820J3E1"/>
<keyword evidence="4" id="KW-0217">Developmental protein</keyword>
<accession>A0A820J3E1</accession>
<dbReference type="GO" id="GO:0005634">
    <property type="term" value="C:nucleus"/>
    <property type="evidence" value="ECO:0007669"/>
    <property type="project" value="UniProtKB-SubCell"/>
</dbReference>
<name>A0A820J3E1_9BILA</name>
<comment type="subcellular location">
    <subcellularLocation>
        <location evidence="2">Cytoplasm</location>
    </subcellularLocation>
    <subcellularLocation>
        <location evidence="1">Nucleus</location>
    </subcellularLocation>
</comment>
<evidence type="ECO:0000256" key="1">
    <source>
        <dbReference type="ARBA" id="ARBA00004123"/>
    </source>
</evidence>
<reference evidence="12" key="1">
    <citation type="submission" date="2021-02" db="EMBL/GenBank/DDBJ databases">
        <authorList>
            <person name="Nowell W R."/>
        </authorList>
    </citation>
    <scope>NUCLEOTIDE SEQUENCE</scope>
</reference>
<comment type="similarity">
    <text evidence="3">Belongs to the maelstrom family.</text>
</comment>
<comment type="caution">
    <text evidence="12">The sequence shown here is derived from an EMBL/GenBank/DDBJ whole genome shotgun (WGS) entry which is preliminary data.</text>
</comment>
<dbReference type="GO" id="GO:0043565">
    <property type="term" value="F:sequence-specific DNA binding"/>
    <property type="evidence" value="ECO:0007669"/>
    <property type="project" value="TreeGrafter"/>
</dbReference>
<dbReference type="InterPro" id="IPR036910">
    <property type="entry name" value="HMG_box_dom_sf"/>
</dbReference>
<proteinExistence type="inferred from homology"/>
<organism evidence="12 13">
    <name type="scientific">Rotaria socialis</name>
    <dbReference type="NCBI Taxonomy" id="392032"/>
    <lineage>
        <taxon>Eukaryota</taxon>
        <taxon>Metazoa</taxon>
        <taxon>Spiralia</taxon>
        <taxon>Gnathifera</taxon>
        <taxon>Rotifera</taxon>
        <taxon>Eurotatoria</taxon>
        <taxon>Bdelloidea</taxon>
        <taxon>Philodinida</taxon>
        <taxon>Philodinidae</taxon>
        <taxon>Rotaria</taxon>
    </lineage>
</organism>
<keyword evidence="6" id="KW-0221">Differentiation</keyword>
<dbReference type="GO" id="GO:0060964">
    <property type="term" value="P:regulation of miRNA-mediated gene silencing"/>
    <property type="evidence" value="ECO:0007669"/>
    <property type="project" value="InterPro"/>
</dbReference>
<dbReference type="EMBL" id="CAJOBP010001864">
    <property type="protein sequence ID" value="CAF4317631.1"/>
    <property type="molecule type" value="Genomic_DNA"/>
</dbReference>
<dbReference type="Pfam" id="PF13017">
    <property type="entry name" value="Maelstrom"/>
    <property type="match status" value="1"/>
</dbReference>
<evidence type="ECO:0000256" key="10">
    <source>
        <dbReference type="ARBA" id="ARBA00023254"/>
    </source>
</evidence>
<keyword evidence="10" id="KW-0469">Meiosis</keyword>
<dbReference type="PANTHER" id="PTHR21358:SF4">
    <property type="entry name" value="PROTEIN MAELSTROM HOMOLOG"/>
    <property type="match status" value="1"/>
</dbReference>
<dbReference type="GO" id="GO:0034587">
    <property type="term" value="P:piRNA processing"/>
    <property type="evidence" value="ECO:0007669"/>
    <property type="project" value="TreeGrafter"/>
</dbReference>
<evidence type="ECO:0000256" key="6">
    <source>
        <dbReference type="ARBA" id="ARBA00022782"/>
    </source>
</evidence>
<evidence type="ECO:0000259" key="11">
    <source>
        <dbReference type="Pfam" id="PF13017"/>
    </source>
</evidence>
<evidence type="ECO:0000256" key="2">
    <source>
        <dbReference type="ARBA" id="ARBA00004496"/>
    </source>
</evidence>
<dbReference type="InterPro" id="IPR024970">
    <property type="entry name" value="Maelstrom"/>
</dbReference>
<dbReference type="GO" id="GO:0007140">
    <property type="term" value="P:male meiotic nuclear division"/>
    <property type="evidence" value="ECO:0007669"/>
    <property type="project" value="TreeGrafter"/>
</dbReference>
<protein>
    <recommendedName>
        <fullName evidence="11">Maelstrom domain-containing protein</fullName>
    </recommendedName>
</protein>
<evidence type="ECO:0000313" key="13">
    <source>
        <dbReference type="Proteomes" id="UP000663873"/>
    </source>
</evidence>
<dbReference type="PANTHER" id="PTHR21358">
    <property type="entry name" value="PROTEIN MAELSTROM HOMOLOG"/>
    <property type="match status" value="1"/>
</dbReference>
<dbReference type="GO" id="GO:0043186">
    <property type="term" value="C:P granule"/>
    <property type="evidence" value="ECO:0007669"/>
    <property type="project" value="TreeGrafter"/>
</dbReference>
<keyword evidence="7" id="KW-0238">DNA-binding</keyword>
<evidence type="ECO:0000256" key="5">
    <source>
        <dbReference type="ARBA" id="ARBA00022490"/>
    </source>
</evidence>
<gene>
    <name evidence="12" type="ORF">UJA718_LOCUS13654</name>
</gene>
<keyword evidence="13" id="KW-1185">Reference proteome</keyword>
<keyword evidence="9" id="KW-0539">Nucleus</keyword>
<evidence type="ECO:0000256" key="4">
    <source>
        <dbReference type="ARBA" id="ARBA00022473"/>
    </source>
</evidence>
<evidence type="ECO:0000313" key="12">
    <source>
        <dbReference type="EMBL" id="CAF4317631.1"/>
    </source>
</evidence>
<dbReference type="Proteomes" id="UP000663873">
    <property type="component" value="Unassembled WGS sequence"/>
</dbReference>